<comment type="caution">
    <text evidence="2">The sequence shown here is derived from an EMBL/GenBank/DDBJ whole genome shotgun (WGS) entry which is preliminary data.</text>
</comment>
<name>A0A445FGI5_GLYSO</name>
<accession>A0A445FGI5</accession>
<dbReference type="AlphaFoldDB" id="A0A445FGI5"/>
<feature type="transmembrane region" description="Helical" evidence="1">
    <location>
        <begin position="123"/>
        <end position="145"/>
    </location>
</feature>
<reference evidence="2 3" key="1">
    <citation type="submission" date="2018-09" db="EMBL/GenBank/DDBJ databases">
        <title>A high-quality reference genome of wild soybean provides a powerful tool to mine soybean genomes.</title>
        <authorList>
            <person name="Xie M."/>
            <person name="Chung C.Y.L."/>
            <person name="Li M.-W."/>
            <person name="Wong F.-L."/>
            <person name="Chan T.-F."/>
            <person name="Lam H.-M."/>
        </authorList>
    </citation>
    <scope>NUCLEOTIDE SEQUENCE [LARGE SCALE GENOMIC DNA]</scope>
    <source>
        <strain evidence="3">cv. W05</strain>
        <tissue evidence="2">Hypocotyl of etiolated seedlings</tissue>
    </source>
</reference>
<dbReference type="PANTHER" id="PTHR33659:SF7">
    <property type="entry name" value="PROTEIN, PUTATIVE-RELATED"/>
    <property type="match status" value="1"/>
</dbReference>
<keyword evidence="1" id="KW-0472">Membrane</keyword>
<dbReference type="Proteomes" id="UP000289340">
    <property type="component" value="Chromosome 19"/>
</dbReference>
<sequence length="146" mass="15505">MPLLPMTVAHVTVRLPPVKVVVLPTMNLFLLLCHLVLLAPSLLRLFVHPPCCDSSCTLLPLHVAIQGKFLLFLLVSSEGLGFGFGGGLRSSKEAMVLSTFYVTKTVAQSEIAPTSQMETGAGFALSVSGVTLCSSVLVSIVAFMMQ</sequence>
<keyword evidence="1" id="KW-0812">Transmembrane</keyword>
<feature type="transmembrane region" description="Helical" evidence="1">
    <location>
        <begin position="69"/>
        <end position="88"/>
    </location>
</feature>
<evidence type="ECO:0000256" key="1">
    <source>
        <dbReference type="SAM" id="Phobius"/>
    </source>
</evidence>
<keyword evidence="1" id="KW-1133">Transmembrane helix</keyword>
<evidence type="ECO:0000313" key="2">
    <source>
        <dbReference type="EMBL" id="RZB47910.1"/>
    </source>
</evidence>
<proteinExistence type="predicted"/>
<evidence type="ECO:0000313" key="3">
    <source>
        <dbReference type="Proteomes" id="UP000289340"/>
    </source>
</evidence>
<keyword evidence="3" id="KW-1185">Reference proteome</keyword>
<organism evidence="2 3">
    <name type="scientific">Glycine soja</name>
    <name type="common">Wild soybean</name>
    <dbReference type="NCBI Taxonomy" id="3848"/>
    <lineage>
        <taxon>Eukaryota</taxon>
        <taxon>Viridiplantae</taxon>
        <taxon>Streptophyta</taxon>
        <taxon>Embryophyta</taxon>
        <taxon>Tracheophyta</taxon>
        <taxon>Spermatophyta</taxon>
        <taxon>Magnoliopsida</taxon>
        <taxon>eudicotyledons</taxon>
        <taxon>Gunneridae</taxon>
        <taxon>Pentapetalae</taxon>
        <taxon>rosids</taxon>
        <taxon>fabids</taxon>
        <taxon>Fabales</taxon>
        <taxon>Fabaceae</taxon>
        <taxon>Papilionoideae</taxon>
        <taxon>50 kb inversion clade</taxon>
        <taxon>NPAAA clade</taxon>
        <taxon>indigoferoid/millettioid clade</taxon>
        <taxon>Phaseoleae</taxon>
        <taxon>Glycine</taxon>
        <taxon>Glycine subgen. Soja</taxon>
    </lineage>
</organism>
<dbReference type="EMBL" id="QZWG01000019">
    <property type="protein sequence ID" value="RZB47910.1"/>
    <property type="molecule type" value="Genomic_DNA"/>
</dbReference>
<dbReference type="PANTHER" id="PTHR33659">
    <property type="entry name" value="PROTEIN, PUTATIVE-RELATED-RELATED"/>
    <property type="match status" value="1"/>
</dbReference>
<protein>
    <submittedName>
        <fullName evidence="2">Uncharacterized protein</fullName>
    </submittedName>
</protein>
<feature type="transmembrane region" description="Helical" evidence="1">
    <location>
        <begin position="20"/>
        <end position="39"/>
    </location>
</feature>
<gene>
    <name evidence="2" type="ORF">D0Y65_051462</name>
</gene>